<accession>A0A8X6XRK2</accession>
<keyword evidence="2" id="KW-1185">Reference proteome</keyword>
<dbReference type="Proteomes" id="UP000886998">
    <property type="component" value="Unassembled WGS sequence"/>
</dbReference>
<evidence type="ECO:0000313" key="2">
    <source>
        <dbReference type="Proteomes" id="UP000886998"/>
    </source>
</evidence>
<organism evidence="1 2">
    <name type="scientific">Trichonephila inaurata madagascariensis</name>
    <dbReference type="NCBI Taxonomy" id="2747483"/>
    <lineage>
        <taxon>Eukaryota</taxon>
        <taxon>Metazoa</taxon>
        <taxon>Ecdysozoa</taxon>
        <taxon>Arthropoda</taxon>
        <taxon>Chelicerata</taxon>
        <taxon>Arachnida</taxon>
        <taxon>Araneae</taxon>
        <taxon>Araneomorphae</taxon>
        <taxon>Entelegynae</taxon>
        <taxon>Araneoidea</taxon>
        <taxon>Nephilidae</taxon>
        <taxon>Trichonephila</taxon>
        <taxon>Trichonephila inaurata</taxon>
    </lineage>
</organism>
<gene>
    <name evidence="1" type="ORF">TNIN_268881</name>
</gene>
<reference evidence="1" key="1">
    <citation type="submission" date="2020-08" db="EMBL/GenBank/DDBJ databases">
        <title>Multicomponent nature underlies the extraordinary mechanical properties of spider dragline silk.</title>
        <authorList>
            <person name="Kono N."/>
            <person name="Nakamura H."/>
            <person name="Mori M."/>
            <person name="Yoshida Y."/>
            <person name="Ohtoshi R."/>
            <person name="Malay A.D."/>
            <person name="Moran D.A.P."/>
            <person name="Tomita M."/>
            <person name="Numata K."/>
            <person name="Arakawa K."/>
        </authorList>
    </citation>
    <scope>NUCLEOTIDE SEQUENCE</scope>
</reference>
<protein>
    <submittedName>
        <fullName evidence="1">Uncharacterized protein</fullName>
    </submittedName>
</protein>
<sequence>MVQAVGGSIMVSSRNVFLTLSGFSHHCGRHDGTIGLRILPCWSCPMHIVFLQDDDNYLQDNAKSHTTGGVHAWFEKHQDEFTVSSG</sequence>
<dbReference type="EMBL" id="BMAV01011470">
    <property type="protein sequence ID" value="GFY57385.1"/>
    <property type="molecule type" value="Genomic_DNA"/>
</dbReference>
<name>A0A8X6XRK2_9ARAC</name>
<evidence type="ECO:0000313" key="1">
    <source>
        <dbReference type="EMBL" id="GFY57385.1"/>
    </source>
</evidence>
<comment type="caution">
    <text evidence="1">The sequence shown here is derived from an EMBL/GenBank/DDBJ whole genome shotgun (WGS) entry which is preliminary data.</text>
</comment>
<proteinExistence type="predicted"/>
<dbReference type="AlphaFoldDB" id="A0A8X6XRK2"/>